<dbReference type="SUPFAM" id="SSF51905">
    <property type="entry name" value="FAD/NAD(P)-binding domain"/>
    <property type="match status" value="1"/>
</dbReference>
<reference evidence="3" key="1">
    <citation type="submission" date="2018-05" db="EMBL/GenBank/DDBJ databases">
        <authorList>
            <person name="Lanie J.A."/>
            <person name="Ng W.-L."/>
            <person name="Kazmierczak K.M."/>
            <person name="Andrzejewski T.M."/>
            <person name="Davidsen T.M."/>
            <person name="Wayne K.J."/>
            <person name="Tettelin H."/>
            <person name="Glass J.I."/>
            <person name="Rusch D."/>
            <person name="Podicherti R."/>
            <person name="Tsui H.-C.T."/>
            <person name="Winkler M.E."/>
        </authorList>
    </citation>
    <scope>NUCLEOTIDE SEQUENCE</scope>
</reference>
<dbReference type="InterPro" id="IPR006076">
    <property type="entry name" value="FAD-dep_OxRdtase"/>
</dbReference>
<dbReference type="GO" id="GO:0005886">
    <property type="term" value="C:plasma membrane"/>
    <property type="evidence" value="ECO:0007669"/>
    <property type="project" value="TreeGrafter"/>
</dbReference>
<organism evidence="3">
    <name type="scientific">marine metagenome</name>
    <dbReference type="NCBI Taxonomy" id="408172"/>
    <lineage>
        <taxon>unclassified sequences</taxon>
        <taxon>metagenomes</taxon>
        <taxon>ecological metagenomes</taxon>
    </lineage>
</organism>
<dbReference type="GO" id="GO:0055130">
    <property type="term" value="P:D-alanine catabolic process"/>
    <property type="evidence" value="ECO:0007669"/>
    <property type="project" value="TreeGrafter"/>
</dbReference>
<dbReference type="PANTHER" id="PTHR13847">
    <property type="entry name" value="SARCOSINE DEHYDROGENASE-RELATED"/>
    <property type="match status" value="1"/>
</dbReference>
<dbReference type="AlphaFoldDB" id="A0A381NWA3"/>
<dbReference type="SUPFAM" id="SSF54373">
    <property type="entry name" value="FAD-linked reductases, C-terminal domain"/>
    <property type="match status" value="1"/>
</dbReference>
<dbReference type="GO" id="GO:0005737">
    <property type="term" value="C:cytoplasm"/>
    <property type="evidence" value="ECO:0007669"/>
    <property type="project" value="TreeGrafter"/>
</dbReference>
<dbReference type="Pfam" id="PF01266">
    <property type="entry name" value="DAO"/>
    <property type="match status" value="1"/>
</dbReference>
<dbReference type="Gene3D" id="3.50.50.60">
    <property type="entry name" value="FAD/NAD(P)-binding domain"/>
    <property type="match status" value="2"/>
</dbReference>
<proteinExistence type="inferred from homology"/>
<accession>A0A381NWA3</accession>
<evidence type="ECO:0000256" key="1">
    <source>
        <dbReference type="ARBA" id="ARBA00009410"/>
    </source>
</evidence>
<dbReference type="InterPro" id="IPR036188">
    <property type="entry name" value="FAD/NAD-bd_sf"/>
</dbReference>
<dbReference type="Gene3D" id="3.30.9.10">
    <property type="entry name" value="D-Amino Acid Oxidase, subunit A, domain 2"/>
    <property type="match status" value="1"/>
</dbReference>
<gene>
    <name evidence="3" type="ORF">METZ01_LOCUS11749</name>
</gene>
<protein>
    <recommendedName>
        <fullName evidence="2">FAD dependent oxidoreductase domain-containing protein</fullName>
    </recommendedName>
</protein>
<comment type="similarity">
    <text evidence="1">Belongs to the DadA oxidoreductase family.</text>
</comment>
<evidence type="ECO:0000259" key="2">
    <source>
        <dbReference type="Pfam" id="PF01266"/>
    </source>
</evidence>
<feature type="domain" description="FAD dependent oxidoreductase" evidence="2">
    <location>
        <begin position="6"/>
        <end position="403"/>
    </location>
</feature>
<dbReference type="GO" id="GO:0008718">
    <property type="term" value="F:D-amino-acid dehydrogenase activity"/>
    <property type="evidence" value="ECO:0007669"/>
    <property type="project" value="TreeGrafter"/>
</dbReference>
<name>A0A381NWA3_9ZZZZ</name>
<dbReference type="PANTHER" id="PTHR13847:SF280">
    <property type="entry name" value="D-AMINO ACID DEHYDROGENASE"/>
    <property type="match status" value="1"/>
</dbReference>
<dbReference type="EMBL" id="UINC01000648">
    <property type="protein sequence ID" value="SUZ58895.1"/>
    <property type="molecule type" value="Genomic_DNA"/>
</dbReference>
<evidence type="ECO:0000313" key="3">
    <source>
        <dbReference type="EMBL" id="SUZ58895.1"/>
    </source>
</evidence>
<sequence length="423" mass="46785">MKENPIIIIGGGLQGLATANALIDRGEEVLVLEKSSGVATQTSFANAGMLTPSQAAPWNSMADIVNILSGIGKKDSPMLLKLNQLPSLFFWGLRFLLNSSKSKYRSNTENLCKLAQHSLELTKQIREKYGFNYDHSSVGTMKIFRDESSFNKASKEVERLSDLGLTFKVLTNQEVVEQEPFLSDVSNKISGGIIFPDDETGDAYKFCKELETVIREKGGRIHVNTEVKKIHFNKRKVNSVVTDRVEIKASRVVLTSGSWTNNLLKNTRLNLPVKPVKGYSLTLDTSILNDTPKMPIIDERIHTAITPLGYSLRVAGTAEFAGFNEGIHQKRIDYLYKTLESIYPSISSNLDLDEGALWYGFRPMSPDGMPYIGPTKISGLFVNTGHGHSGWTLAMGSADLLADIILNKETKIGSEPFLVSRSF</sequence>